<dbReference type="GeneID" id="87824427"/>
<proteinExistence type="predicted"/>
<dbReference type="Proteomes" id="UP001302602">
    <property type="component" value="Unassembled WGS sequence"/>
</dbReference>
<evidence type="ECO:0000313" key="1">
    <source>
        <dbReference type="EMBL" id="KAK4122298.1"/>
    </source>
</evidence>
<reference evidence="1" key="1">
    <citation type="journal article" date="2023" name="Mol. Phylogenet. Evol.">
        <title>Genome-scale phylogeny and comparative genomics of the fungal order Sordariales.</title>
        <authorList>
            <person name="Hensen N."/>
            <person name="Bonometti L."/>
            <person name="Westerberg I."/>
            <person name="Brannstrom I.O."/>
            <person name="Guillou S."/>
            <person name="Cros-Aarteil S."/>
            <person name="Calhoun S."/>
            <person name="Haridas S."/>
            <person name="Kuo A."/>
            <person name="Mondo S."/>
            <person name="Pangilinan J."/>
            <person name="Riley R."/>
            <person name="LaButti K."/>
            <person name="Andreopoulos B."/>
            <person name="Lipzen A."/>
            <person name="Chen C."/>
            <person name="Yan M."/>
            <person name="Daum C."/>
            <person name="Ng V."/>
            <person name="Clum A."/>
            <person name="Steindorff A."/>
            <person name="Ohm R.A."/>
            <person name="Martin F."/>
            <person name="Silar P."/>
            <person name="Natvig D.O."/>
            <person name="Lalanne C."/>
            <person name="Gautier V."/>
            <person name="Ament-Velasquez S.L."/>
            <person name="Kruys A."/>
            <person name="Hutchinson M.I."/>
            <person name="Powell A.J."/>
            <person name="Barry K."/>
            <person name="Miller A.N."/>
            <person name="Grigoriev I.V."/>
            <person name="Debuchy R."/>
            <person name="Gladieux P."/>
            <person name="Hiltunen Thoren M."/>
            <person name="Johannesson H."/>
        </authorList>
    </citation>
    <scope>NUCLEOTIDE SEQUENCE</scope>
    <source>
        <strain evidence="1">CBS 731.68</strain>
    </source>
</reference>
<protein>
    <submittedName>
        <fullName evidence="1">Uncharacterized protein</fullName>
    </submittedName>
</protein>
<gene>
    <name evidence="1" type="ORF">N657DRAFT_498349</name>
</gene>
<evidence type="ECO:0000313" key="2">
    <source>
        <dbReference type="Proteomes" id="UP001302602"/>
    </source>
</evidence>
<dbReference type="EMBL" id="MU853231">
    <property type="protein sequence ID" value="KAK4122298.1"/>
    <property type="molecule type" value="Genomic_DNA"/>
</dbReference>
<reference evidence="1" key="2">
    <citation type="submission" date="2023-05" db="EMBL/GenBank/DDBJ databases">
        <authorList>
            <consortium name="Lawrence Berkeley National Laboratory"/>
            <person name="Steindorff A."/>
            <person name="Hensen N."/>
            <person name="Bonometti L."/>
            <person name="Westerberg I."/>
            <person name="Brannstrom I.O."/>
            <person name="Guillou S."/>
            <person name="Cros-Aarteil S."/>
            <person name="Calhoun S."/>
            <person name="Haridas S."/>
            <person name="Kuo A."/>
            <person name="Mondo S."/>
            <person name="Pangilinan J."/>
            <person name="Riley R."/>
            <person name="Labutti K."/>
            <person name="Andreopoulos B."/>
            <person name="Lipzen A."/>
            <person name="Chen C."/>
            <person name="Yanf M."/>
            <person name="Daum C."/>
            <person name="Ng V."/>
            <person name="Clum A."/>
            <person name="Ohm R."/>
            <person name="Martin F."/>
            <person name="Silar P."/>
            <person name="Natvig D."/>
            <person name="Lalanne C."/>
            <person name="Gautier V."/>
            <person name="Ament-Velasquez S.L."/>
            <person name="Kruys A."/>
            <person name="Hutchinson M.I."/>
            <person name="Powell A.J."/>
            <person name="Barry K."/>
            <person name="Miller A.N."/>
            <person name="Grigoriev I.V."/>
            <person name="Debuchy R."/>
            <person name="Gladieux P."/>
            <person name="Thoren M.H."/>
            <person name="Johannesson H."/>
        </authorList>
    </citation>
    <scope>NUCLEOTIDE SEQUENCE</scope>
    <source>
        <strain evidence="1">CBS 731.68</strain>
    </source>
</reference>
<organism evidence="1 2">
    <name type="scientific">Parathielavia appendiculata</name>
    <dbReference type="NCBI Taxonomy" id="2587402"/>
    <lineage>
        <taxon>Eukaryota</taxon>
        <taxon>Fungi</taxon>
        <taxon>Dikarya</taxon>
        <taxon>Ascomycota</taxon>
        <taxon>Pezizomycotina</taxon>
        <taxon>Sordariomycetes</taxon>
        <taxon>Sordariomycetidae</taxon>
        <taxon>Sordariales</taxon>
        <taxon>Chaetomiaceae</taxon>
        <taxon>Parathielavia</taxon>
    </lineage>
</organism>
<keyword evidence="2" id="KW-1185">Reference proteome</keyword>
<name>A0AAN6TX26_9PEZI</name>
<dbReference type="RefSeq" id="XP_062646069.1">
    <property type="nucleotide sequence ID" value="XM_062787657.1"/>
</dbReference>
<accession>A0AAN6TX26</accession>
<comment type="caution">
    <text evidence="1">The sequence shown here is derived from an EMBL/GenBank/DDBJ whole genome shotgun (WGS) entry which is preliminary data.</text>
</comment>
<dbReference type="AlphaFoldDB" id="A0AAN6TX26"/>
<sequence length="171" mass="18584">MQTHQVVPSGYHTATMHGAPNLSQCTFPTHGGDIGDIWVGTLARRHTLMSPASWGHPVQHYCSFICSPVVILVSAANSKLVTMIMLRYVFRVGARTARTFCLGNTSIHRQAAESVHGKTGVVDCLVKLNSFVNKPGNWSLHLHLGCTATPRSTATARVQFCLGQTRPSLSF</sequence>